<protein>
    <submittedName>
        <fullName evidence="2">Uncharacterized protein</fullName>
    </submittedName>
</protein>
<accession>A0ABP9V770</accession>
<reference evidence="2 3" key="1">
    <citation type="submission" date="2024-02" db="EMBL/GenBank/DDBJ databases">
        <title>Deinococcus xinjiangensis NBRC 107630.</title>
        <authorList>
            <person name="Ichikawa N."/>
            <person name="Katano-Makiyama Y."/>
            <person name="Hidaka K."/>
        </authorList>
    </citation>
    <scope>NUCLEOTIDE SEQUENCE [LARGE SCALE GENOMIC DNA]</scope>
    <source>
        <strain evidence="2 3">NBRC 107630</strain>
    </source>
</reference>
<dbReference type="EMBL" id="BAABRN010000006">
    <property type="protein sequence ID" value="GAA5501124.1"/>
    <property type="molecule type" value="Genomic_DNA"/>
</dbReference>
<keyword evidence="1" id="KW-0732">Signal</keyword>
<gene>
    <name evidence="2" type="ORF">Dxin01_00855</name>
</gene>
<feature type="chain" id="PRO_5045395905" evidence="1">
    <location>
        <begin position="22"/>
        <end position="122"/>
    </location>
</feature>
<name>A0ABP9V770_9DEIO</name>
<sequence length="122" mass="13232">MKAVKSLMALLALACSVGAAAEGDELRVSFEPFDHGIRLDAGNGPQEFHCEQNRVSAELKLGSRSLNVGGTYLTITFDPVDAHISFEGHDQPRPLERNQVRLTCKDGVVLKKLGTDVTEVEP</sequence>
<proteinExistence type="predicted"/>
<comment type="caution">
    <text evidence="2">The sequence shown here is derived from an EMBL/GenBank/DDBJ whole genome shotgun (WGS) entry which is preliminary data.</text>
</comment>
<keyword evidence="3" id="KW-1185">Reference proteome</keyword>
<evidence type="ECO:0000256" key="1">
    <source>
        <dbReference type="SAM" id="SignalP"/>
    </source>
</evidence>
<organism evidence="2 3">
    <name type="scientific">Deinococcus xinjiangensis</name>
    <dbReference type="NCBI Taxonomy" id="457454"/>
    <lineage>
        <taxon>Bacteria</taxon>
        <taxon>Thermotogati</taxon>
        <taxon>Deinococcota</taxon>
        <taxon>Deinococci</taxon>
        <taxon>Deinococcales</taxon>
        <taxon>Deinococcaceae</taxon>
        <taxon>Deinococcus</taxon>
    </lineage>
</organism>
<dbReference type="Proteomes" id="UP001458946">
    <property type="component" value="Unassembled WGS sequence"/>
</dbReference>
<evidence type="ECO:0000313" key="2">
    <source>
        <dbReference type="EMBL" id="GAA5501124.1"/>
    </source>
</evidence>
<evidence type="ECO:0000313" key="3">
    <source>
        <dbReference type="Proteomes" id="UP001458946"/>
    </source>
</evidence>
<feature type="signal peptide" evidence="1">
    <location>
        <begin position="1"/>
        <end position="21"/>
    </location>
</feature>